<reference evidence="1 2" key="1">
    <citation type="submission" date="2014-02" db="EMBL/GenBank/DDBJ databases">
        <title>The genome sequence of Colletotrichum nymphaeae SA-01.</title>
        <authorList>
            <person name="Baroncelli R."/>
            <person name="Thon M.R."/>
        </authorList>
    </citation>
    <scope>NUCLEOTIDE SEQUENCE [LARGE SCALE GENOMIC DNA]</scope>
    <source>
        <strain evidence="1 2">SA-01</strain>
    </source>
</reference>
<organism evidence="1 2">
    <name type="scientific">Colletotrichum nymphaeae SA-01</name>
    <dbReference type="NCBI Taxonomy" id="1460502"/>
    <lineage>
        <taxon>Eukaryota</taxon>
        <taxon>Fungi</taxon>
        <taxon>Dikarya</taxon>
        <taxon>Ascomycota</taxon>
        <taxon>Pezizomycotina</taxon>
        <taxon>Sordariomycetes</taxon>
        <taxon>Hypocreomycetidae</taxon>
        <taxon>Glomerellales</taxon>
        <taxon>Glomerellaceae</taxon>
        <taxon>Colletotrichum</taxon>
        <taxon>Colletotrichum acutatum species complex</taxon>
    </lineage>
</organism>
<dbReference type="EMBL" id="JEMN01001251">
    <property type="protein sequence ID" value="KXH42519.1"/>
    <property type="molecule type" value="Genomic_DNA"/>
</dbReference>
<dbReference type="AlphaFoldDB" id="A0A135T2Y2"/>
<evidence type="ECO:0000313" key="1">
    <source>
        <dbReference type="EMBL" id="KXH42519.1"/>
    </source>
</evidence>
<comment type="caution">
    <text evidence="1">The sequence shown here is derived from an EMBL/GenBank/DDBJ whole genome shotgun (WGS) entry which is preliminary data.</text>
</comment>
<accession>A0A135T2Y2</accession>
<evidence type="ECO:0000313" key="2">
    <source>
        <dbReference type="Proteomes" id="UP000070054"/>
    </source>
</evidence>
<keyword evidence="2" id="KW-1185">Reference proteome</keyword>
<dbReference type="Proteomes" id="UP000070054">
    <property type="component" value="Unassembled WGS sequence"/>
</dbReference>
<name>A0A135T2Y2_9PEZI</name>
<gene>
    <name evidence="1" type="ORF">CNYM01_03826</name>
</gene>
<proteinExistence type="predicted"/>
<sequence>MIGPAGGLSKFDSIVLSSKLFGKIAVKGYTITLNLQLLLSTFSRRSANISCDAYVPMMTEVASLVDIRDIADFIESLETFVPLIGYGSVAFLNVDRSARRPPLIPWRQLRKAGGAASLRATVRVKVGLNGGKAYLVDSFPSRLSRGALDGGCSQDMDGETGAPVAKITPVFSFATSFR</sequence>
<protein>
    <submittedName>
        <fullName evidence="1">Purine-cytosine permease FCY22</fullName>
    </submittedName>
</protein>